<keyword evidence="10" id="KW-1185">Reference proteome</keyword>
<comment type="similarity">
    <text evidence="2">Belongs to the enoyl-CoA hydratase/isomerase family.</text>
</comment>
<dbReference type="GeneID" id="101851172"/>
<dbReference type="GO" id="GO:0016787">
    <property type="term" value="F:hydrolase activity"/>
    <property type="evidence" value="ECO:0007669"/>
    <property type="project" value="UniProtKB-KW"/>
</dbReference>
<evidence type="ECO:0000256" key="1">
    <source>
        <dbReference type="ARBA" id="ARBA00001709"/>
    </source>
</evidence>
<keyword evidence="5 11" id="KW-0378">Hydrolase</keyword>
<evidence type="ECO:0000256" key="3">
    <source>
        <dbReference type="ARBA" id="ARBA00011915"/>
    </source>
</evidence>
<evidence type="ECO:0000256" key="4">
    <source>
        <dbReference type="ARBA" id="ARBA00016714"/>
    </source>
</evidence>
<dbReference type="CDD" id="cd06558">
    <property type="entry name" value="crotonase-like"/>
    <property type="match status" value="1"/>
</dbReference>
<evidence type="ECO:0000256" key="5">
    <source>
        <dbReference type="ARBA" id="ARBA00022801"/>
    </source>
</evidence>
<dbReference type="InterPro" id="IPR029045">
    <property type="entry name" value="ClpP/crotonase-like_dom_sf"/>
</dbReference>
<dbReference type="EC" id="3.1.2.4" evidence="3"/>
<feature type="domain" description="Enoyl-CoA hydratase/isomerase" evidence="9">
    <location>
        <begin position="24"/>
        <end position="124"/>
    </location>
</feature>
<name>A0ABM1AEK9_APLCA</name>
<dbReference type="Gene3D" id="3.90.226.10">
    <property type="entry name" value="2-enoyl-CoA Hydratase, Chain A, domain 1"/>
    <property type="match status" value="1"/>
</dbReference>
<dbReference type="InterPro" id="IPR032259">
    <property type="entry name" value="HIBYL-CoA-H"/>
</dbReference>
<evidence type="ECO:0000256" key="8">
    <source>
        <dbReference type="SAM" id="Phobius"/>
    </source>
</evidence>
<keyword evidence="8" id="KW-1133">Transmembrane helix</keyword>
<dbReference type="PANTHER" id="PTHR43176:SF3">
    <property type="entry name" value="3-HYDROXYISOBUTYRYL-COA HYDROLASE, MITOCHONDRIAL"/>
    <property type="match status" value="1"/>
</dbReference>
<gene>
    <name evidence="11" type="primary">LOC101851172</name>
</gene>
<feature type="transmembrane region" description="Helical" evidence="8">
    <location>
        <begin position="142"/>
        <end position="164"/>
    </location>
</feature>
<protein>
    <recommendedName>
        <fullName evidence="4">3-hydroxyisobutyryl-CoA hydrolase, mitochondrial</fullName>
        <ecNumber evidence="3">3.1.2.4</ecNumber>
    </recommendedName>
    <alternativeName>
        <fullName evidence="7">3-hydroxyisobutyryl-coenzyme A hydrolase</fullName>
    </alternativeName>
</protein>
<dbReference type="SUPFAM" id="SSF52096">
    <property type="entry name" value="ClpP/crotonase"/>
    <property type="match status" value="1"/>
</dbReference>
<evidence type="ECO:0000256" key="6">
    <source>
        <dbReference type="ARBA" id="ARBA00024871"/>
    </source>
</evidence>
<keyword evidence="8" id="KW-0472">Membrane</keyword>
<dbReference type="Proteomes" id="UP000694888">
    <property type="component" value="Unplaced"/>
</dbReference>
<dbReference type="InterPro" id="IPR045004">
    <property type="entry name" value="ECH_dom"/>
</dbReference>
<keyword evidence="8" id="KW-0812">Transmembrane</keyword>
<dbReference type="RefSeq" id="XP_012946193.1">
    <property type="nucleotide sequence ID" value="XM_013090739.2"/>
</dbReference>
<proteinExistence type="inferred from homology"/>
<accession>A0ABM1AEK9</accession>
<feature type="transmembrane region" description="Helical" evidence="8">
    <location>
        <begin position="112"/>
        <end position="130"/>
    </location>
</feature>
<organism evidence="10 11">
    <name type="scientific">Aplysia californica</name>
    <name type="common">California sea hare</name>
    <dbReference type="NCBI Taxonomy" id="6500"/>
    <lineage>
        <taxon>Eukaryota</taxon>
        <taxon>Metazoa</taxon>
        <taxon>Spiralia</taxon>
        <taxon>Lophotrochozoa</taxon>
        <taxon>Mollusca</taxon>
        <taxon>Gastropoda</taxon>
        <taxon>Heterobranchia</taxon>
        <taxon>Euthyneura</taxon>
        <taxon>Tectipleura</taxon>
        <taxon>Aplysiida</taxon>
        <taxon>Aplysioidea</taxon>
        <taxon>Aplysiidae</taxon>
        <taxon>Aplysia</taxon>
    </lineage>
</organism>
<comment type="function">
    <text evidence="6">Hydrolyzes 3-hydroxyisobutyryl-CoA (HIBYL-CoA), a saline catabolite. Has high activity toward isobutyryl-CoA. Could be an isobutyryl-CoA dehydrogenase that functions in valine catabolism. Also hydrolyzes 3-hydroxypropanoyl-CoA.</text>
</comment>
<evidence type="ECO:0000256" key="7">
    <source>
        <dbReference type="ARBA" id="ARBA00031181"/>
    </source>
</evidence>
<dbReference type="Pfam" id="PF16113">
    <property type="entry name" value="ECH_2"/>
    <property type="match status" value="1"/>
</dbReference>
<evidence type="ECO:0000313" key="11">
    <source>
        <dbReference type="RefSeq" id="XP_012946193.1"/>
    </source>
</evidence>
<evidence type="ECO:0000259" key="9">
    <source>
        <dbReference type="Pfam" id="PF16113"/>
    </source>
</evidence>
<evidence type="ECO:0000256" key="2">
    <source>
        <dbReference type="ARBA" id="ARBA00005254"/>
    </source>
</evidence>
<evidence type="ECO:0000313" key="10">
    <source>
        <dbReference type="Proteomes" id="UP000694888"/>
    </source>
</evidence>
<reference evidence="11" key="1">
    <citation type="submission" date="2025-08" db="UniProtKB">
        <authorList>
            <consortium name="RefSeq"/>
        </authorList>
    </citation>
    <scope>IDENTIFICATION</scope>
</reference>
<dbReference type="PANTHER" id="PTHR43176">
    <property type="entry name" value="3-HYDROXYISOBUTYRYL-COA HYDROLASE-RELATED"/>
    <property type="match status" value="1"/>
</dbReference>
<sequence length="167" mass="18584">MTDATSCSDPAAEDLLVARVGAAQFITLNRQKALNALNLRMIRRLTPQLTCWEKESSTNIVVLKAAGDKAFCSGGDLKSIYHSHQEGGHYAQHFFYEEFSLNSIIGYYKKPLVSLLNGITFGGVSIAVLLKASKALVGCWFILPFICLLFVCLFVCLLFFFYICMCF</sequence>
<comment type="catalytic activity">
    <reaction evidence="1">
        <text>3-hydroxy-2-methylpropanoyl-CoA + H2O = 3-hydroxy-2-methylpropanoate + CoA + H(+)</text>
        <dbReference type="Rhea" id="RHEA:20888"/>
        <dbReference type="ChEBI" id="CHEBI:11805"/>
        <dbReference type="ChEBI" id="CHEBI:15377"/>
        <dbReference type="ChEBI" id="CHEBI:15378"/>
        <dbReference type="ChEBI" id="CHEBI:57287"/>
        <dbReference type="ChEBI" id="CHEBI:57340"/>
        <dbReference type="EC" id="3.1.2.4"/>
    </reaction>
</comment>